<evidence type="ECO:0000313" key="1">
    <source>
        <dbReference type="EMBL" id="VIO79019.1"/>
    </source>
</evidence>
<organism evidence="1 2">
    <name type="scientific">Bradyrhizobium ivorense</name>
    <dbReference type="NCBI Taxonomy" id="2511166"/>
    <lineage>
        <taxon>Bacteria</taxon>
        <taxon>Pseudomonadati</taxon>
        <taxon>Pseudomonadota</taxon>
        <taxon>Alphaproteobacteria</taxon>
        <taxon>Hyphomicrobiales</taxon>
        <taxon>Nitrobacteraceae</taxon>
        <taxon>Bradyrhizobium</taxon>
    </lineage>
</organism>
<gene>
    <name evidence="1" type="ORF">CI1B_76480</name>
</gene>
<name>A0A508TXB6_9BRAD</name>
<accession>A0A508TXB6</accession>
<proteinExistence type="predicted"/>
<dbReference type="Proteomes" id="UP000328092">
    <property type="component" value="Unassembled WGS sequence"/>
</dbReference>
<dbReference type="EMBL" id="CAADFC020000032">
    <property type="protein sequence ID" value="VIO79019.1"/>
    <property type="molecule type" value="Genomic_DNA"/>
</dbReference>
<sequence length="160" mass="17208">MRLPVPAALGSGTESHMTSIRFDVAIADACSRAQVPYEDFVSMVMAGGYPCLPGVVPGSPRRFDDTDLVALYIYGRLLAFGFGALRSGEYACRAHAGLRTEPQAKSISIALTPDGGKRVVIEQDLQRPAAAMLPERIHFDIAAIRQLLLQPAERTPAEPA</sequence>
<evidence type="ECO:0000313" key="2">
    <source>
        <dbReference type="Proteomes" id="UP000328092"/>
    </source>
</evidence>
<protein>
    <submittedName>
        <fullName evidence="1">Uncharacterized protein</fullName>
    </submittedName>
</protein>
<keyword evidence="2" id="KW-1185">Reference proteome</keyword>
<reference evidence="1" key="1">
    <citation type="submission" date="2019-02" db="EMBL/GenBank/DDBJ databases">
        <authorList>
            <person name="Pothier F.J."/>
        </authorList>
    </citation>
    <scope>NUCLEOTIDE SEQUENCE</scope>
    <source>
        <strain evidence="1">CI-1B</strain>
    </source>
</reference>
<dbReference type="AlphaFoldDB" id="A0A508TXB6"/>
<comment type="caution">
    <text evidence="1">The sequence shown here is derived from an EMBL/GenBank/DDBJ whole genome shotgun (WGS) entry which is preliminary data.</text>
</comment>